<keyword evidence="1" id="KW-0812">Transmembrane</keyword>
<protein>
    <submittedName>
        <fullName evidence="2">Uncharacterized protein</fullName>
    </submittedName>
</protein>
<gene>
    <name evidence="2" type="ORF">HPLM_LOCUS1917</name>
</gene>
<proteinExistence type="predicted"/>
<dbReference type="AlphaFoldDB" id="A0A3P7W418"/>
<keyword evidence="1" id="KW-1133">Transmembrane helix</keyword>
<sequence length="97" mass="10789">MDGQDLRPGSVCNDLFTIRIPCDGSQNVTKLRSKSNWLLLELRSDPYSESSVTGPLLRHRLRRTQTGVRIYSEGMTSPAFLPSIAAIALALIVVRIF</sequence>
<dbReference type="OrthoDB" id="5808781at2759"/>
<dbReference type="EMBL" id="UZAF01003067">
    <property type="protein sequence ID" value="VDO11992.1"/>
    <property type="molecule type" value="Genomic_DNA"/>
</dbReference>
<evidence type="ECO:0000313" key="3">
    <source>
        <dbReference type="Proteomes" id="UP000268014"/>
    </source>
</evidence>
<dbReference type="Proteomes" id="UP000268014">
    <property type="component" value="Unassembled WGS sequence"/>
</dbReference>
<reference evidence="2 3" key="1">
    <citation type="submission" date="2018-11" db="EMBL/GenBank/DDBJ databases">
        <authorList>
            <consortium name="Pathogen Informatics"/>
        </authorList>
    </citation>
    <scope>NUCLEOTIDE SEQUENCE [LARGE SCALE GENOMIC DNA]</scope>
    <source>
        <strain evidence="2 3">MHpl1</strain>
    </source>
</reference>
<keyword evidence="3" id="KW-1185">Reference proteome</keyword>
<evidence type="ECO:0000256" key="1">
    <source>
        <dbReference type="SAM" id="Phobius"/>
    </source>
</evidence>
<name>A0A3P7W418_HAEPC</name>
<keyword evidence="1" id="KW-0472">Membrane</keyword>
<organism evidence="2 3">
    <name type="scientific">Haemonchus placei</name>
    <name type="common">Barber's pole worm</name>
    <dbReference type="NCBI Taxonomy" id="6290"/>
    <lineage>
        <taxon>Eukaryota</taxon>
        <taxon>Metazoa</taxon>
        <taxon>Ecdysozoa</taxon>
        <taxon>Nematoda</taxon>
        <taxon>Chromadorea</taxon>
        <taxon>Rhabditida</taxon>
        <taxon>Rhabditina</taxon>
        <taxon>Rhabditomorpha</taxon>
        <taxon>Strongyloidea</taxon>
        <taxon>Trichostrongylidae</taxon>
        <taxon>Haemonchus</taxon>
    </lineage>
</organism>
<feature type="transmembrane region" description="Helical" evidence="1">
    <location>
        <begin position="79"/>
        <end position="96"/>
    </location>
</feature>
<accession>A0A3P7W418</accession>
<evidence type="ECO:0000313" key="2">
    <source>
        <dbReference type="EMBL" id="VDO11992.1"/>
    </source>
</evidence>